<dbReference type="OrthoDB" id="71600at2759"/>
<evidence type="ECO:0000256" key="2">
    <source>
        <dbReference type="ARBA" id="ARBA00022692"/>
    </source>
</evidence>
<feature type="compositionally biased region" description="Basic and acidic residues" evidence="5">
    <location>
        <begin position="225"/>
        <end position="237"/>
    </location>
</feature>
<feature type="transmembrane region" description="Helical" evidence="6">
    <location>
        <begin position="81"/>
        <end position="104"/>
    </location>
</feature>
<evidence type="ECO:0000256" key="5">
    <source>
        <dbReference type="SAM" id="MobiDB-lite"/>
    </source>
</evidence>
<dbReference type="STRING" id="1314771.A0A197K5Y5"/>
<evidence type="ECO:0000256" key="6">
    <source>
        <dbReference type="SAM" id="Phobius"/>
    </source>
</evidence>
<sequence length="259" mass="28748">MDLMHIHRQPSRLYILILNFVTLLASLMLFAAGILELAGGHSQFPLHSDAIAWGLIILSLVVFLVSILGGVTALSPSRRIAYTYGTLLSILVVLQLTFLIYAMIRHDHVDIMMDNAWQKAYDTDERALQDLETRLHCCGYENVTDRAVPKTYKEACLNSPAFGYGVSCKQQLQDAYYDHERMIIAAITGVEALQLLALLATIALLKKLPSDDMIEDRYSAEHSQRLLRGLRNEDEGRAGYGDQSGTAETRGGYGSTPGQ</sequence>
<proteinExistence type="predicted"/>
<dbReference type="PRINTS" id="PR00259">
    <property type="entry name" value="TMFOUR"/>
</dbReference>
<evidence type="ECO:0000256" key="4">
    <source>
        <dbReference type="ARBA" id="ARBA00023136"/>
    </source>
</evidence>
<evidence type="ECO:0000256" key="1">
    <source>
        <dbReference type="ARBA" id="ARBA00004141"/>
    </source>
</evidence>
<evidence type="ECO:0000313" key="8">
    <source>
        <dbReference type="Proteomes" id="UP000078512"/>
    </source>
</evidence>
<feature type="transmembrane region" description="Helical" evidence="6">
    <location>
        <begin position="50"/>
        <end position="74"/>
    </location>
</feature>
<keyword evidence="2 6" id="KW-0812">Transmembrane</keyword>
<dbReference type="PANTHER" id="PTHR19282:SF452">
    <property type="entry name" value="LD03691P"/>
    <property type="match status" value="1"/>
</dbReference>
<reference evidence="7 8" key="1">
    <citation type="submission" date="2016-05" db="EMBL/GenBank/DDBJ databases">
        <title>Genome sequencing reveals origins of a unique bacterial endosymbiosis in the earliest lineages of terrestrial Fungi.</title>
        <authorList>
            <consortium name="DOE Joint Genome Institute"/>
            <person name="Uehling J."/>
            <person name="Gryganskyi A."/>
            <person name="Hameed K."/>
            <person name="Tschaplinski T."/>
            <person name="Misztal P."/>
            <person name="Wu S."/>
            <person name="Desiro A."/>
            <person name="Vande Pol N."/>
            <person name="Du Z.-Y."/>
            <person name="Zienkiewicz A."/>
            <person name="Zienkiewicz K."/>
            <person name="Morin E."/>
            <person name="Tisserant E."/>
            <person name="Splivallo R."/>
            <person name="Hainaut M."/>
            <person name="Henrissat B."/>
            <person name="Ohm R."/>
            <person name="Kuo A."/>
            <person name="Yan J."/>
            <person name="Lipzen A."/>
            <person name="Nolan M."/>
            <person name="Labutti K."/>
            <person name="Barry K."/>
            <person name="Goldstein A."/>
            <person name="Labbe J."/>
            <person name="Schadt C."/>
            <person name="Tuskan G."/>
            <person name="Grigoriev I."/>
            <person name="Martin F."/>
            <person name="Vilgalys R."/>
            <person name="Bonito G."/>
        </authorList>
    </citation>
    <scope>NUCLEOTIDE SEQUENCE [LARGE SCALE GENOMIC DNA]</scope>
    <source>
        <strain evidence="7 8">AG-77</strain>
    </source>
</reference>
<feature type="transmembrane region" description="Helical" evidence="6">
    <location>
        <begin position="182"/>
        <end position="205"/>
    </location>
</feature>
<organism evidence="7 8">
    <name type="scientific">Linnemannia elongata AG-77</name>
    <dbReference type="NCBI Taxonomy" id="1314771"/>
    <lineage>
        <taxon>Eukaryota</taxon>
        <taxon>Fungi</taxon>
        <taxon>Fungi incertae sedis</taxon>
        <taxon>Mucoromycota</taxon>
        <taxon>Mortierellomycotina</taxon>
        <taxon>Mortierellomycetes</taxon>
        <taxon>Mortierellales</taxon>
        <taxon>Mortierellaceae</taxon>
        <taxon>Linnemannia</taxon>
    </lineage>
</organism>
<dbReference type="AlphaFoldDB" id="A0A197K5Y5"/>
<name>A0A197K5Y5_9FUNG</name>
<protein>
    <submittedName>
        <fullName evidence="7">Tetraspannin-domain-containing protein</fullName>
    </submittedName>
</protein>
<accession>A0A197K5Y5</accession>
<dbReference type="InterPro" id="IPR018499">
    <property type="entry name" value="Tetraspanin/Peripherin"/>
</dbReference>
<dbReference type="CDD" id="cd03127">
    <property type="entry name" value="tetraspanin_LEL"/>
    <property type="match status" value="1"/>
</dbReference>
<keyword evidence="4 6" id="KW-0472">Membrane</keyword>
<comment type="subcellular location">
    <subcellularLocation>
        <location evidence="1">Membrane</location>
        <topology evidence="1">Multi-pass membrane protein</topology>
    </subcellularLocation>
</comment>
<dbReference type="Pfam" id="PF00335">
    <property type="entry name" value="Tetraspanin"/>
    <property type="match status" value="1"/>
</dbReference>
<dbReference type="InterPro" id="IPR008952">
    <property type="entry name" value="Tetraspanin_EC2_sf"/>
</dbReference>
<dbReference type="EMBL" id="KV442023">
    <property type="protein sequence ID" value="OAQ32895.1"/>
    <property type="molecule type" value="Genomic_DNA"/>
</dbReference>
<keyword evidence="8" id="KW-1185">Reference proteome</keyword>
<evidence type="ECO:0000313" key="7">
    <source>
        <dbReference type="EMBL" id="OAQ32895.1"/>
    </source>
</evidence>
<keyword evidence="3 6" id="KW-1133">Transmembrane helix</keyword>
<dbReference type="GO" id="GO:0016020">
    <property type="term" value="C:membrane"/>
    <property type="evidence" value="ECO:0007669"/>
    <property type="project" value="UniProtKB-SubCell"/>
</dbReference>
<feature type="transmembrane region" description="Helical" evidence="6">
    <location>
        <begin position="12"/>
        <end position="38"/>
    </location>
</feature>
<gene>
    <name evidence="7" type="ORF">K457DRAFT_15969</name>
</gene>
<dbReference type="Proteomes" id="UP000078512">
    <property type="component" value="Unassembled WGS sequence"/>
</dbReference>
<dbReference type="SUPFAM" id="SSF48652">
    <property type="entry name" value="Tetraspanin"/>
    <property type="match status" value="1"/>
</dbReference>
<dbReference type="PANTHER" id="PTHR19282">
    <property type="entry name" value="TETRASPANIN"/>
    <property type="match status" value="1"/>
</dbReference>
<feature type="region of interest" description="Disordered" evidence="5">
    <location>
        <begin position="225"/>
        <end position="259"/>
    </location>
</feature>
<evidence type="ECO:0000256" key="3">
    <source>
        <dbReference type="ARBA" id="ARBA00022989"/>
    </source>
</evidence>